<evidence type="ECO:0000313" key="4">
    <source>
        <dbReference type="Proteomes" id="UP001071478"/>
    </source>
</evidence>
<dbReference type="Proteomes" id="UP001071478">
    <property type="component" value="Unassembled WGS sequence"/>
</dbReference>
<keyword evidence="2" id="KW-0472">Membrane</keyword>
<evidence type="ECO:0000256" key="1">
    <source>
        <dbReference type="SAM" id="MobiDB-lite"/>
    </source>
</evidence>
<name>A0A9Q4GJQ8_9CORY</name>
<gene>
    <name evidence="3" type="ORF">OS129_00655</name>
</gene>
<feature type="transmembrane region" description="Helical" evidence="2">
    <location>
        <begin position="43"/>
        <end position="62"/>
    </location>
</feature>
<evidence type="ECO:0000256" key="2">
    <source>
        <dbReference type="SAM" id="Phobius"/>
    </source>
</evidence>
<feature type="compositionally biased region" description="Basic and acidic residues" evidence="1">
    <location>
        <begin position="124"/>
        <end position="135"/>
    </location>
</feature>
<dbReference type="InterPro" id="IPR021401">
    <property type="entry name" value="DUF3040"/>
</dbReference>
<comment type="caution">
    <text evidence="3">The sequence shown here is derived from an EMBL/GenBank/DDBJ whole genome shotgun (WGS) entry which is preliminary data.</text>
</comment>
<dbReference type="AlphaFoldDB" id="A0A9Q4GJQ8"/>
<accession>A0A9Q4GJQ8</accession>
<organism evidence="3 4">
    <name type="scientific">Corynebacterium pygosceleis</name>
    <dbReference type="NCBI Taxonomy" id="2800406"/>
    <lineage>
        <taxon>Bacteria</taxon>
        <taxon>Bacillati</taxon>
        <taxon>Actinomycetota</taxon>
        <taxon>Actinomycetes</taxon>
        <taxon>Mycobacteriales</taxon>
        <taxon>Corynebacteriaceae</taxon>
        <taxon>Corynebacterium</taxon>
    </lineage>
</organism>
<feature type="region of interest" description="Disordered" evidence="1">
    <location>
        <begin position="104"/>
        <end position="135"/>
    </location>
</feature>
<proteinExistence type="predicted"/>
<feature type="transmembrane region" description="Helical" evidence="2">
    <location>
        <begin position="68"/>
        <end position="88"/>
    </location>
</feature>
<reference evidence="3" key="1">
    <citation type="submission" date="2022-11" db="EMBL/GenBank/DDBJ databases">
        <title>Corynebacterium sp. isolated from Penguins.</title>
        <authorList>
            <person name="Sedlar K."/>
            <person name="Svec P."/>
        </authorList>
    </citation>
    <scope>NUCLEOTIDE SEQUENCE</scope>
    <source>
        <strain evidence="3">P7374</strain>
    </source>
</reference>
<dbReference type="RefSeq" id="WP_248167022.1">
    <property type="nucleotide sequence ID" value="NZ_JALNJA010000001.1"/>
</dbReference>
<keyword evidence="2" id="KW-0812">Transmembrane</keyword>
<sequence>MSLSEQEQRMFREIEESLLADPKFGAGLGAGVAGGSSRAVVSLRGLAVASVGLLLLVGGVAFSLQSLWFVALSVLGFLIMFAAGVWMLRGGDGIGESGAGCPGGSVGVSRTGGVDGSGGGIGSRMEERFRRRFEE</sequence>
<evidence type="ECO:0000313" key="3">
    <source>
        <dbReference type="EMBL" id="MCX7467392.1"/>
    </source>
</evidence>
<protein>
    <submittedName>
        <fullName evidence="3">DUF3040 domain-containing protein</fullName>
    </submittedName>
</protein>
<dbReference type="Pfam" id="PF11239">
    <property type="entry name" value="DUF3040"/>
    <property type="match status" value="1"/>
</dbReference>
<dbReference type="EMBL" id="JAPMKU010000001">
    <property type="protein sequence ID" value="MCX7467392.1"/>
    <property type="molecule type" value="Genomic_DNA"/>
</dbReference>
<keyword evidence="2" id="KW-1133">Transmembrane helix</keyword>
<feature type="compositionally biased region" description="Gly residues" evidence="1">
    <location>
        <begin position="113"/>
        <end position="122"/>
    </location>
</feature>